<feature type="region of interest" description="Disordered" evidence="1">
    <location>
        <begin position="368"/>
        <end position="404"/>
    </location>
</feature>
<proteinExistence type="predicted"/>
<feature type="region of interest" description="Disordered" evidence="1">
    <location>
        <begin position="31"/>
        <end position="160"/>
    </location>
</feature>
<dbReference type="Proteomes" id="UP001172673">
    <property type="component" value="Unassembled WGS sequence"/>
</dbReference>
<feature type="compositionally biased region" description="Polar residues" evidence="1">
    <location>
        <begin position="572"/>
        <end position="583"/>
    </location>
</feature>
<dbReference type="EMBL" id="JAPDRK010000011">
    <property type="protein sequence ID" value="KAJ9607848.1"/>
    <property type="molecule type" value="Genomic_DNA"/>
</dbReference>
<feature type="compositionally biased region" description="Polar residues" evidence="1">
    <location>
        <begin position="380"/>
        <end position="394"/>
    </location>
</feature>
<feature type="compositionally biased region" description="Low complexity" evidence="1">
    <location>
        <begin position="663"/>
        <end position="674"/>
    </location>
</feature>
<organism evidence="2 3">
    <name type="scientific">Cladophialophora chaetospira</name>
    <dbReference type="NCBI Taxonomy" id="386627"/>
    <lineage>
        <taxon>Eukaryota</taxon>
        <taxon>Fungi</taxon>
        <taxon>Dikarya</taxon>
        <taxon>Ascomycota</taxon>
        <taxon>Pezizomycotina</taxon>
        <taxon>Eurotiomycetes</taxon>
        <taxon>Chaetothyriomycetidae</taxon>
        <taxon>Chaetothyriales</taxon>
        <taxon>Herpotrichiellaceae</taxon>
        <taxon>Cladophialophora</taxon>
    </lineage>
</organism>
<name>A0AA38X6T8_9EURO</name>
<evidence type="ECO:0000313" key="3">
    <source>
        <dbReference type="Proteomes" id="UP001172673"/>
    </source>
</evidence>
<feature type="compositionally biased region" description="Low complexity" evidence="1">
    <location>
        <begin position="544"/>
        <end position="554"/>
    </location>
</feature>
<gene>
    <name evidence="2" type="ORF">H2200_007927</name>
</gene>
<feature type="compositionally biased region" description="Pro residues" evidence="1">
    <location>
        <begin position="585"/>
        <end position="598"/>
    </location>
</feature>
<keyword evidence="3" id="KW-1185">Reference proteome</keyword>
<reference evidence="2" key="1">
    <citation type="submission" date="2022-10" db="EMBL/GenBank/DDBJ databases">
        <title>Culturing micro-colonial fungi from biological soil crusts in the Mojave desert and describing Neophaeococcomyces mojavensis, and introducing the new genera and species Taxawa tesnikishii.</title>
        <authorList>
            <person name="Kurbessoian T."/>
            <person name="Stajich J.E."/>
        </authorList>
    </citation>
    <scope>NUCLEOTIDE SEQUENCE</scope>
    <source>
        <strain evidence="2">TK_41</strain>
    </source>
</reference>
<sequence length="689" mass="74924">MSIYPPTRQPTHVLNGVGAMSDGSGTINPAALNASGGLIQSSTESGPRGIKRSRSPEQYGDYHHVDDDGPRKRGRPAKTPRASADFSSNIDTLPTPSSQTSQDLTQSAATQRGSQPPPLTPTQASPPRTIPKSTIKALPTVRDHTSDVLKPEGDEYEPREFDEAGEKKVDNLGYLQGGREYKIRTFVLPGRGQKLFMLATECARQLQYRDSYLLFNKNRSLYKIIASVKEKEELVNREILPYSYRSRQIAVVTARSMFRQFGSRVIKDGRRVRDDYWEAKAIKQGFTEQDAAGEKRPGAARAREAAAQDQLNARATVAASYGDIVYSNGPGYGAVQPPALQSGIASTMAQLATFDPAYDSRYKDIARPRHEITGPPYQDLTRSSSDVELTSQASHAADYSKTINQQHRYRRGLVEDYWRRPHEPPVTTPPSAEAEAATTNHPFSSPRFTTNDIPSTQPSTISHSSQSLQATMNPPPFSHQQPPIQSPVRQPSLQQFVSRDSSQFTPQHPAFARSSSGLSLPQAAPQQQQMPFGAGSFSPHAMNQQQPQQQQSWGAPPPQPHQSPALHRMATPQFSPSLSQGQIPSPLPGGPHASPSPHPQQMQPPQMPMLHHQGSSGSLGGQQLYGPGAGLQAMGAAGYGNLGMGGGQRGMYQMGGQAQFMPNQQHGQGWPPGAQGQGQGGQQWNPGFQ</sequence>
<feature type="compositionally biased region" description="Polar residues" evidence="1">
    <location>
        <begin position="440"/>
        <end position="506"/>
    </location>
</feature>
<feature type="compositionally biased region" description="Low complexity" evidence="1">
    <location>
        <begin position="599"/>
        <end position="621"/>
    </location>
</feature>
<evidence type="ECO:0000256" key="1">
    <source>
        <dbReference type="SAM" id="MobiDB-lite"/>
    </source>
</evidence>
<evidence type="ECO:0008006" key="4">
    <source>
        <dbReference type="Google" id="ProtNLM"/>
    </source>
</evidence>
<dbReference type="AlphaFoldDB" id="A0AA38X6T8"/>
<dbReference type="Pfam" id="PF08624">
    <property type="entry name" value="CRC_subunit"/>
    <property type="match status" value="1"/>
</dbReference>
<feature type="region of interest" description="Disordered" evidence="1">
    <location>
        <begin position="1"/>
        <end position="20"/>
    </location>
</feature>
<feature type="compositionally biased region" description="Basic and acidic residues" evidence="1">
    <location>
        <begin position="141"/>
        <end position="160"/>
    </location>
</feature>
<feature type="region of interest" description="Disordered" evidence="1">
    <location>
        <begin position="663"/>
        <end position="689"/>
    </location>
</feature>
<accession>A0AA38X6T8</accession>
<feature type="compositionally biased region" description="Polar residues" evidence="1">
    <location>
        <begin position="85"/>
        <end position="113"/>
    </location>
</feature>
<feature type="compositionally biased region" description="Basic and acidic residues" evidence="1">
    <location>
        <begin position="292"/>
        <end position="306"/>
    </location>
</feature>
<feature type="region of interest" description="Disordered" evidence="1">
    <location>
        <begin position="420"/>
        <end position="621"/>
    </location>
</feature>
<comment type="caution">
    <text evidence="2">The sequence shown here is derived from an EMBL/GenBank/DDBJ whole genome shotgun (WGS) entry which is preliminary data.</text>
</comment>
<evidence type="ECO:0000313" key="2">
    <source>
        <dbReference type="EMBL" id="KAJ9607848.1"/>
    </source>
</evidence>
<protein>
    <recommendedName>
        <fullName evidence="4">Nuclear localization protein</fullName>
    </recommendedName>
</protein>
<dbReference type="InterPro" id="IPR013933">
    <property type="entry name" value="CRC_Rsc7/Swp82"/>
</dbReference>
<feature type="compositionally biased region" description="Low complexity" evidence="1">
    <location>
        <begin position="429"/>
        <end position="439"/>
    </location>
</feature>
<feature type="compositionally biased region" description="Basic and acidic residues" evidence="1">
    <location>
        <begin position="60"/>
        <end position="71"/>
    </location>
</feature>
<feature type="region of interest" description="Disordered" evidence="1">
    <location>
        <begin position="288"/>
        <end position="307"/>
    </location>
</feature>